<dbReference type="InterPro" id="IPR052387">
    <property type="entry name" value="Fibrocystin"/>
</dbReference>
<sequence>MPAVYSLAPGNGVRFVNEEWMYTQWYHDLHIRGAYSRSTLMVDTDAAVTLRPLRSPALQSNASFFVDVTRELTSCRISGAESTADVIRCRVPVRKAPYSATAAAALRATNAMDTCGSGVVVNLFVARNTTSAAAADAVVDWDPAAHHGDVVQVAGFPVTLAVSSLIRLHAVLESAAPAGWAVLRESAAATLSPSSSPSSSSSAAAAGGAWVTLRFSFIFQEVRTGQFWLHCDGSAVDMQVSIRAEANASAAMHVRCLEGGAAASPFRHRVVEEYLSASKHLYINASCTFPAAVLRDPDALKAAFCGVSLEARVVTGALWAWDPLSLPSYAVYELRIPLTAAQATGHPDARAATVAAYAAELTVAQAATAESLSLASLPLPALHTDRDCYQLPWWVVEVGDGSSAASAAAGQRWGGLGYAHQSFVVSATEAGEEVRYCHHFVAFRLPLELSGTPPQPGEVSASPQCPQGLSLTVRSLDATATAAAQAQRVFCGSRSFFMDPITPLQLRVPLIEVPRLVDLDTLIPNTETGYRVYQFCVEVLLDKSRNAPTAAYAQRGPLIYTVLDTMKTPSAFCPWVRTVSPSSTTAVALHDVVYFSGINLRYYDATRTRPLTGPRFAVQLASSQDNMCNGNYLVSPCRGFPELSAELLNDSTLALPITADAPGGVFNMTMTHGELGEVYVDCGLSLHIRSTITSVTASDVLGPAGGTVVRIRGANLPIFSCRHAKLTIGRVPDGVFFSPPNCDVISSTATLIEFATPRLSAMNITQLAIQHEQEAGDTVYWLPLNLATYHQDSRGRWQERETLNSTTVKSGAELLVVPYRVSAMQVTSVHPLTVSCMEEGPTFYVRGHGITSHSVLLCKVSDDTSLTPARTDCVLCLPHAFSAEELVCDALAPLPVGQHRVYVSDIALSGDSGFTVTSACQVETLSPAYVYPYTGGVTLSLVGQWFAPDSASDMQVVAVSGSVTKTYTVAVATLTQTMISCVAPDLSWMEEKGGTVALRVRYKNGTLQCNGQCVVERVQVMAQTQMPRIDSFAPFTGQAPLLITIYGSGFTKLPSSPSVPRSLLLARSGSVDPADADAAAQETYIDVGGGRCLIVDMLNTRILCNLTEPCANLRADTALHLVSVGHGTTKAVSELSRDHFFYCEMQVSAVSHAVGSVAGGQELTITGVGFPPLPSMLEVEVAGAPCCVSAATTSRITCTTVGMPGTAVSLNGPVRVVNVGNGRQSSCCSYTFATHVTPTLTAVSPTTAAAGTRLLLFGTNFPFVASVGDNSTGGSPVYGVSVGVGGSDSSGSGGGRTVLSRHPAMVVMFGARRLVVSDIESTTRASVTVPSDFFGRDYLAVHVAGVGNSPRFTNDLFTVLMTPAVTSPGSGGYRGQVMMRLVGTAVGSNRPAEEVAELLQVYVCGQLCELQDANDLGEIVCRTPSYIDEELVRLHRGSLKFENLREGFTAHLHTGVDFTQTPATSEVVGESWRTSKRHWMDVTALFTGAGSPTYPYTTSIASLAVVLPRVLIVLEAHMHSRLLLYSITLVLSPTKTQVVAMDLSNATCRVRLSTAHAETVELFSTEADPLNASMWRSDDYDSDDDGDDNADAARYTWPPLQMGSNVLHFALFDRLPVAAYVAIACDGLPAAAVVVQEVVVAGYQVGLHASDGRCPVNLRAQQRADQPVMDLCPSRVGASCPSFQYSMALTPIVTHHYPATALASDVDLPITLYGRGFGDDIGAVASVVLDSAACTPVSVMDTQLVCAMQGFVSTWPAWRVQWVNESRRGEAMLLAMQPFYTAVSWSSYLAWMGCGLPKEGNIVVIPAGTTILLDITPPPLSGMLLNGVLVISDDLDVELRLGMLAISNSGALIAGSAAQPHRHRFTISLILNNFDDVESLYDDDITKLRRDRDPSYDRLLNVYGGTLQLHGTPPAVRQARLAETANVGDTSVTLDRWVPWAVGDTVALVTKHDPHPRHTEQRVIARRVANATHTVLYFASEAPLRYRHESRPPSRSDRASNDDDDARTAAAAAAGWGARWDAAYSAATGTDVVYLTRTIVIRGDDMSSISAVGASVWLRNTTTSRLEHVELYSTGKRGTQKGYSVWLNSLHFPIDQVVLRDVVVHDAYYRGVVLQDTRHVVVSELTVVSVDGHGVAATGAAHDRLTVANSLLVGSYADGGGLDIVPAGLYSTAADVALLNTEVCASGGHGVWYALRLVFVALRARTCPGQRSLATLRGNRVHHVHGHGLVVVPLHVNMGGRCHLSANVASANDPVRAAAAAMAATMEGDVQMGLAGAVHEHLIFSCGLYGVYLPPSSGYVVLGSAIADCGAASLFLDYTTNTTVVSHTYVAGVLPDGSCTTFTRAEVLSFSTSSSSDNSSSTSEAAGCRSTLRVAVEAHHGGHLVLDAVTVANFATSTALRLAALTSPSSQATSYPAGSYAALRSKHHTVRSSSIRFVGEVGQRLLVAGQVALEDLDGRMTQTHQTTTLIYGGAVGNVTAAPPYCTAVRHVRQHEARGSASSTGVTVWSVGKERVIVGVGGVALTELVDLAAVDDDDEGSGGSGGGARAVRLQDAWVCTAPSEVLSLLYLEVAPAPVGSGARPVPCHTAAVEVQYGDGSRVALRLGLTERAQSPAAASAASLYLFSNDDDPANAWPGDGMGIGAGPTWNPPRPATADSRGGAGFYKLQSETNMSITFFAANGGVCYPIEFTLKADTALARPTLGLLVQLRVEQNTLYFHPSSEAQTSCAHPPLMGDVTWRWNTDTGNATSEPNVTPPLTSSNDVDPHEELLTRPHTVSRAIAVTTLGARLTSTWLSLALNPLCLRSPAVAGDRSPWNSSPSLWAGVQVRVCERLERKRDSCVGPRFPYLSAFVPSLAMQMNAPYTSWYSATAWEDGNAPWAEDVIESVPRAAHVAFVIPYGTRVHLHMDATVVVPGVLLVVGELLITTAAPTPAATCATTPSNTGAGKYPTEANDAGAGGYPTEPADSPPECTVASVVTLRMQSLVVLGKLNISATDPTAPVIRLVLNAGDASATPYELDMETTVYPGTFYAAGEVELTGDTTAPTVWRATSAVRANSSVLPSLVNAASDGHLQAYCTRLAELEAGTTASTTTTPTALQAAVETCVAAVRRQLPQWMQENSDKAGTLLVWRNQTRIGITSGSSALDEAELNTVASDVMADSWAGPDERTRGCGGCRVSIAASGPPRAAAEVATRWKYAHGGAYTHDATPRRAGSSVYGEVVGLSKTIELECAAPVTSTEDGCMLLITRQRHPVGLFRAPRFRASGVALRSFGKRGQQEASVMPAAAPLSFLPAVYVNVSAGAGDVAVDDDGTERLYRITEHAWGAGGFAVFVGCVVEQSYGTAVYTDRRNTHLFMVDSAVWDSRGGGVRLDGGGIGVFMTGVVVAGTRYARSGCCTDLEDAPELSVSEATGWQNTAPLALSDFRVTSMCSVLLNNSHALRPAKSAALPDWESLHPTLVTTVPFLMDVVAAGSESEGFCVPWAGSGGPDFMAYNTVHSSFIGLFLFREARQLDVATLFTRATAELHGICHGSRAAVGRRNGKTYVLPSYTTGVNDYIALGEQDAAVAAATRFAWWTIYGNRFLGVFSSGHQNVTVADSDIFANPIGVALAVDPAAPSGASRVVSSYIATFPGCSDTVDTANATAAAAAAAAAATVWSVCQHSALAEVPWNARGCGPLTFVDASYHYAAVLAMPSHEYIPLSYNRSIPVTSPSRSMPEAATRGQLLLDDVLFGAVGELTACTGAESGRAVNPTGGARRSAAVMGTNGAAVLSSASLWSIVLSHVRYAPSSAPALTSAAGSPTTPHASPSLLQHAQSVASVLRLRPDAPRAPLWQLSPPDTEEVDPGGAYPTEEPRRPSAAQGDAAAAAAAAAARVLEDAGRNPYRMTAVNDLDGSAYNHRNGPQIYTARDRPANDSAMGDSAAALQAAVCDVELPQQQQLDGLAACSPTTLLQQVRLQSLDTRSSLSAIAGRVSFRVEWVASSLTSSLQSVVAAERRHGSTSATAVLQVDGRLPQHNNATVLTALSGASPAQFAFLVPQGTVTLEAEPDVFPEMLQVSLAGCDPSSLGFGATTLLRVPLMDEDATVNVWATATSAQLEPASCLRNVSAAREDVSFWDVTAAVSSPATQLSALDKTLRWLRYTTQSNVTGATSSTLLLEMSCGASAQIHQLVYGMAVLFASEDLDVVAQRLLRSGTEVPVTDLVPLEKHTMRELASYAASLRVSVLTIYPDAIMGEGTWLILKVEAVDQFRYDTRAAVATIASFLKLLNKDASYYSTHMLSSSPAPSAALQQTLQTALYGSRLHRRRLPPEATAAAAELNRSWMMMGDLRSSKDSDDDNNNNNKRASLTVGGLKFLVVLTMPAVLPSERALLRSLLKGDAVLPSRGDVSRTSIIACALVLGVAVLMLGACAVVRVALPSLRHRKDAPASSAALPAPSGAAAGPGWDTAATGTPTATVWVAGLLRSTLVATLDKSGVTRSGEEAAAVVGQRIDVAQVAASMLSFGLFAPAQERSVVGGAKTVTRRMFLLPSYDVMGTPTLAGDCSGAPAASAARHTAPQNSREVEEQRYVAEWRIASSTAAALMQRSGTTRALAAMSLSRDATTAGAGPALAAPPAPTTAVTEPPFAPATAPPAPSIAVPRRVGSAFSYLSASTSSALGRLFDGDAAQHRRTPGSSSSSGPTRPGSVENRDGSPDAKQQTSATEHVIPVRFPPPPPPPPPPLSPTEPHERLAAANAANAAAAPPTLQAEPPLPCGGDAAEQSGPHDGPPAETAADDHTVPQTTESSPPRPPIAQPVALQSILTTSLLAGTAMLAYPSPPPLIGATAAATAAATGGYVGRSRAGPGGNGALTSPSTANPGALPPGGHASDGPLEDATLVLRGRGQILFTTPSADPAAAGTPRRALRVAMSAGLTPRDPLDYREENS</sequence>
<keyword evidence="4" id="KW-0732">Signal</keyword>
<dbReference type="CDD" id="cd00603">
    <property type="entry name" value="IPT_PCSR"/>
    <property type="match status" value="1"/>
</dbReference>
<dbReference type="InterPro" id="IPR002909">
    <property type="entry name" value="IPT_dom"/>
</dbReference>
<dbReference type="InterPro" id="IPR006626">
    <property type="entry name" value="PbH1"/>
</dbReference>
<evidence type="ECO:0000313" key="10">
    <source>
        <dbReference type="EMBL" id="KAK7197158.1"/>
    </source>
</evidence>
<dbReference type="InterPro" id="IPR019316">
    <property type="entry name" value="G8_domain"/>
</dbReference>
<evidence type="ECO:0000259" key="9">
    <source>
        <dbReference type="PROSITE" id="PS51484"/>
    </source>
</evidence>
<keyword evidence="7" id="KW-0966">Cell projection</keyword>
<dbReference type="PANTHER" id="PTHR46769:SF2">
    <property type="entry name" value="FIBROCYSTIN-L ISOFORM 2 PRECURSOR-RELATED"/>
    <property type="match status" value="1"/>
</dbReference>
<feature type="compositionally biased region" description="Low complexity" evidence="8">
    <location>
        <begin position="4728"/>
        <end position="4738"/>
    </location>
</feature>
<keyword evidence="3" id="KW-0812">Transmembrane</keyword>
<evidence type="ECO:0000256" key="6">
    <source>
        <dbReference type="ARBA" id="ARBA00023136"/>
    </source>
</evidence>
<dbReference type="InterPro" id="IPR014756">
    <property type="entry name" value="Ig_E-set"/>
</dbReference>
<dbReference type="Pfam" id="PF10162">
    <property type="entry name" value="G8"/>
    <property type="match status" value="1"/>
</dbReference>
<dbReference type="SMART" id="SM00710">
    <property type="entry name" value="PbH1"/>
    <property type="match status" value="7"/>
</dbReference>
<feature type="compositionally biased region" description="Low complexity" evidence="8">
    <location>
        <begin position="4669"/>
        <end position="4682"/>
    </location>
</feature>
<feature type="region of interest" description="Disordered" evidence="8">
    <location>
        <begin position="4601"/>
        <end position="4632"/>
    </location>
</feature>
<feature type="region of interest" description="Disordered" evidence="8">
    <location>
        <begin position="4663"/>
        <end position="4793"/>
    </location>
</feature>
<feature type="region of interest" description="Disordered" evidence="8">
    <location>
        <begin position="1986"/>
        <end position="2006"/>
    </location>
</feature>
<dbReference type="EMBL" id="JAECZO010000097">
    <property type="protein sequence ID" value="KAK7197158.1"/>
    <property type="molecule type" value="Genomic_DNA"/>
</dbReference>
<dbReference type="PROSITE" id="PS51484">
    <property type="entry name" value="G8"/>
    <property type="match status" value="1"/>
</dbReference>
<dbReference type="Gene3D" id="2.60.40.10">
    <property type="entry name" value="Immunoglobulins"/>
    <property type="match status" value="1"/>
</dbReference>
<dbReference type="InterPro" id="IPR011050">
    <property type="entry name" value="Pectin_lyase_fold/virulence"/>
</dbReference>
<keyword evidence="6" id="KW-0472">Membrane</keyword>
<evidence type="ECO:0000256" key="2">
    <source>
        <dbReference type="ARBA" id="ARBA00004316"/>
    </source>
</evidence>
<reference evidence="10 11" key="1">
    <citation type="journal article" date="2021" name="MBio">
        <title>A New Model Trypanosomatid, Novymonas esmeraldas: Genomic Perception of Its 'Candidatus Pandoraea novymonadis' Endosymbiont.</title>
        <authorList>
            <person name="Zakharova A."/>
            <person name="Saura A."/>
            <person name="Butenko A."/>
            <person name="Podesvova L."/>
            <person name="Warmusova S."/>
            <person name="Kostygov A.Y."/>
            <person name="Nenarokova A."/>
            <person name="Lukes J."/>
            <person name="Opperdoes F.R."/>
            <person name="Yurchenko V."/>
        </authorList>
    </citation>
    <scope>NUCLEOTIDE SEQUENCE [LARGE SCALE GENOMIC DNA]</scope>
    <source>
        <strain evidence="10 11">E262AT.01</strain>
    </source>
</reference>
<feature type="region of interest" description="Disordered" evidence="8">
    <location>
        <begin position="3827"/>
        <end position="3862"/>
    </location>
</feature>
<dbReference type="PANTHER" id="PTHR46769">
    <property type="entry name" value="POLYCYSTIC KIDNEY AND HEPATIC DISEASE 1 (AUTOSOMAL RECESSIVE)-LIKE 1"/>
    <property type="match status" value="1"/>
</dbReference>
<name>A0AAW0ESN1_9TRYP</name>
<evidence type="ECO:0000256" key="8">
    <source>
        <dbReference type="SAM" id="MobiDB-lite"/>
    </source>
</evidence>
<protein>
    <submittedName>
        <fullName evidence="10">IPT/TIG domain/G8 domain containing protein</fullName>
    </submittedName>
</protein>
<dbReference type="GO" id="GO:0042995">
    <property type="term" value="C:cell projection"/>
    <property type="evidence" value="ECO:0007669"/>
    <property type="project" value="UniProtKB-SubCell"/>
</dbReference>
<comment type="subcellular location">
    <subcellularLocation>
        <location evidence="2">Cell projection</location>
    </subcellularLocation>
    <subcellularLocation>
        <location evidence="1">Membrane</location>
        <topology evidence="1">Single-pass membrane protein</topology>
    </subcellularLocation>
</comment>
<dbReference type="Gene3D" id="2.160.20.10">
    <property type="entry name" value="Single-stranded right-handed beta-helix, Pectin lyase-like"/>
    <property type="match status" value="1"/>
</dbReference>
<dbReference type="InterPro" id="IPR012334">
    <property type="entry name" value="Pectin_lyas_fold"/>
</dbReference>
<dbReference type="SUPFAM" id="SSF51126">
    <property type="entry name" value="Pectin lyase-like"/>
    <property type="match status" value="1"/>
</dbReference>
<feature type="domain" description="G8" evidence="9">
    <location>
        <begin position="1783"/>
        <end position="1923"/>
    </location>
</feature>
<organism evidence="10 11">
    <name type="scientific">Novymonas esmeraldas</name>
    <dbReference type="NCBI Taxonomy" id="1808958"/>
    <lineage>
        <taxon>Eukaryota</taxon>
        <taxon>Discoba</taxon>
        <taxon>Euglenozoa</taxon>
        <taxon>Kinetoplastea</taxon>
        <taxon>Metakinetoplastina</taxon>
        <taxon>Trypanosomatida</taxon>
        <taxon>Trypanosomatidae</taxon>
        <taxon>Novymonas</taxon>
    </lineage>
</organism>
<dbReference type="GO" id="GO:0016020">
    <property type="term" value="C:membrane"/>
    <property type="evidence" value="ECO:0007669"/>
    <property type="project" value="UniProtKB-SubCell"/>
</dbReference>
<dbReference type="SUPFAM" id="SSF81296">
    <property type="entry name" value="E set domains"/>
    <property type="match status" value="2"/>
</dbReference>
<accession>A0AAW0ESN1</accession>
<evidence type="ECO:0000256" key="1">
    <source>
        <dbReference type="ARBA" id="ARBA00004167"/>
    </source>
</evidence>
<keyword evidence="5" id="KW-1133">Transmembrane helix</keyword>
<dbReference type="Pfam" id="PF01833">
    <property type="entry name" value="TIG"/>
    <property type="match status" value="1"/>
</dbReference>
<evidence type="ECO:0000313" key="11">
    <source>
        <dbReference type="Proteomes" id="UP001430356"/>
    </source>
</evidence>
<comment type="caution">
    <text evidence="10">The sequence shown here is derived from an EMBL/GenBank/DDBJ whole genome shotgun (WGS) entry which is preliminary data.</text>
</comment>
<evidence type="ECO:0000256" key="7">
    <source>
        <dbReference type="ARBA" id="ARBA00023273"/>
    </source>
</evidence>
<dbReference type="InterPro" id="IPR013783">
    <property type="entry name" value="Ig-like_fold"/>
</dbReference>
<feature type="compositionally biased region" description="Pro residues" evidence="8">
    <location>
        <begin position="4706"/>
        <end position="4720"/>
    </location>
</feature>
<feature type="compositionally biased region" description="Pro residues" evidence="8">
    <location>
        <begin position="4621"/>
        <end position="4631"/>
    </location>
</feature>
<feature type="region of interest" description="Disordered" evidence="8">
    <location>
        <begin position="4823"/>
        <end position="4870"/>
    </location>
</feature>
<gene>
    <name evidence="10" type="ORF">NESM_000661100</name>
</gene>
<evidence type="ECO:0000256" key="5">
    <source>
        <dbReference type="ARBA" id="ARBA00022989"/>
    </source>
</evidence>
<dbReference type="SMART" id="SM01225">
    <property type="entry name" value="G8"/>
    <property type="match status" value="1"/>
</dbReference>
<dbReference type="Proteomes" id="UP001430356">
    <property type="component" value="Unassembled WGS sequence"/>
</dbReference>
<keyword evidence="11" id="KW-1185">Reference proteome</keyword>
<feature type="compositionally biased region" description="Basic and acidic residues" evidence="8">
    <location>
        <begin position="1986"/>
        <end position="2001"/>
    </location>
</feature>
<evidence type="ECO:0000256" key="4">
    <source>
        <dbReference type="ARBA" id="ARBA00022729"/>
    </source>
</evidence>
<proteinExistence type="predicted"/>
<evidence type="ECO:0000256" key="3">
    <source>
        <dbReference type="ARBA" id="ARBA00022692"/>
    </source>
</evidence>